<dbReference type="InterPro" id="IPR016067">
    <property type="entry name" value="S-AdoMet_deCO2ase_core"/>
</dbReference>
<comment type="cofactor">
    <cofactor evidence="9">
        <name>pyruvate</name>
        <dbReference type="ChEBI" id="CHEBI:15361"/>
    </cofactor>
    <text evidence="9">Binds 1 pyruvoyl group covalently per subunit.</text>
</comment>
<dbReference type="SUPFAM" id="SSF56276">
    <property type="entry name" value="S-adenosylmethionine decarboxylase"/>
    <property type="match status" value="1"/>
</dbReference>
<dbReference type="AlphaFoldDB" id="A0A830H296"/>
<evidence type="ECO:0000256" key="5">
    <source>
        <dbReference type="ARBA" id="ARBA00023239"/>
    </source>
</evidence>
<dbReference type="InterPro" id="IPR027549">
    <property type="entry name" value="ArgDC"/>
</dbReference>
<comment type="similarity">
    <text evidence="8 9">Belongs to the prokaryotic AdoMetDC family. Type 1 subfamily.</text>
</comment>
<comment type="caution">
    <text evidence="10">The sequence shown here is derived from an EMBL/GenBank/DDBJ whole genome shotgun (WGS) entry which is preliminary data.</text>
</comment>
<accession>A0A830H296</accession>
<keyword evidence="2 9" id="KW-0068">Autocatalytic cleavage</keyword>
<dbReference type="Pfam" id="PF02675">
    <property type="entry name" value="AdoMet_dc"/>
    <property type="match status" value="1"/>
</dbReference>
<reference evidence="10" key="2">
    <citation type="submission" date="2020-09" db="EMBL/GenBank/DDBJ databases">
        <authorList>
            <person name="Sun Q."/>
            <person name="Ohkuma M."/>
        </authorList>
    </citation>
    <scope>NUCLEOTIDE SEQUENCE</scope>
    <source>
        <strain evidence="10">JCM 31740</strain>
    </source>
</reference>
<keyword evidence="7 9" id="KW-0670">Pyruvate</keyword>
<proteinExistence type="inferred from homology"/>
<dbReference type="GO" id="GO:0008295">
    <property type="term" value="P:spermidine biosynthetic process"/>
    <property type="evidence" value="ECO:0007669"/>
    <property type="project" value="InterPro"/>
</dbReference>
<dbReference type="Proteomes" id="UP000616143">
    <property type="component" value="Unassembled WGS sequence"/>
</dbReference>
<evidence type="ECO:0000256" key="8">
    <source>
        <dbReference type="ARBA" id="ARBA00061583"/>
    </source>
</evidence>
<evidence type="ECO:0000256" key="3">
    <source>
        <dbReference type="ARBA" id="ARBA00023115"/>
    </source>
</evidence>
<dbReference type="FunFam" id="3.60.90.10:FF:000005">
    <property type="entry name" value="Arginine decarboxylase proenzyme"/>
    <property type="match status" value="1"/>
</dbReference>
<feature type="site" description="Cleavage (non-hydrolytic); by autolysis" evidence="9">
    <location>
        <begin position="81"/>
        <end position="82"/>
    </location>
</feature>
<keyword evidence="1 9" id="KW-0210">Decarboxylase</keyword>
<comment type="PTM">
    <text evidence="9">Is synthesized initially as an inactive proenzyme. Formation of the active enzyme involves a self-maturation process in which the active site pyruvoyl group is generated from an internal serine residue via an autocatalytic post-translational modification. Two non-identical subunits are generated from the proenzyme in this reaction, and the pyruvate is formed at the N-terminus of the alpha chain, which is derived from the carboxyl end of the proenzyme. The post-translation cleavage follows an unusual pathway, termed non-hydrolytic serinolysis, in which the side chain hydroxyl group of the serine supplies its oxygen atom to form the C-terminus of the beta chain, while the remainder of the serine residue undergoes an oxidative deamination to produce ammonia and the pyruvoyl group blocking the N-terminus of the alpha chain.</text>
</comment>
<dbReference type="NCBIfam" id="TIGR03330">
    <property type="entry name" value="SAM_DCase_Bsu"/>
    <property type="match status" value="1"/>
</dbReference>
<evidence type="ECO:0000256" key="9">
    <source>
        <dbReference type="HAMAP-Rule" id="MF_01298"/>
    </source>
</evidence>
<evidence type="ECO:0000256" key="1">
    <source>
        <dbReference type="ARBA" id="ARBA00022793"/>
    </source>
</evidence>
<keyword evidence="6 9" id="KW-0704">Schiff base</keyword>
<comment type="subunit">
    <text evidence="9">Heterooctamer of four alpha and four beta chains arranged as a tetramer of alpha/beta heterodimers.</text>
</comment>
<dbReference type="GO" id="GO:0006527">
    <property type="term" value="P:L-arginine catabolic process"/>
    <property type="evidence" value="ECO:0007669"/>
    <property type="project" value="UniProtKB-UniRule"/>
</dbReference>
<dbReference type="HAMAP" id="MF_01298">
    <property type="entry name" value="ArgDC"/>
    <property type="match status" value="1"/>
</dbReference>
<dbReference type="EC" id="4.1.1.19" evidence="9"/>
<evidence type="ECO:0000256" key="7">
    <source>
        <dbReference type="ARBA" id="ARBA00023317"/>
    </source>
</evidence>
<gene>
    <name evidence="10" type="ORF">GCM10007116_16130</name>
</gene>
<dbReference type="InterPro" id="IPR003826">
    <property type="entry name" value="AdoMetDC_fam_prok"/>
</dbReference>
<protein>
    <recommendedName>
        <fullName evidence="9">Arginine decarboxylase proenzyme</fullName>
        <shortName evidence="9">ADC</shortName>
        <shortName evidence="9">ArgDC</shortName>
        <ecNumber evidence="9">4.1.1.19</ecNumber>
    </recommendedName>
    <alternativeName>
        <fullName evidence="9">Pyruvoyl-dependent arginine decarboxylase</fullName>
    </alternativeName>
    <component>
        <recommendedName>
            <fullName evidence="9">Arginine decarboxylase beta chain</fullName>
        </recommendedName>
    </component>
    <component>
        <recommendedName>
            <fullName evidence="9">Arginine decarboxylase alpha chain</fullName>
        </recommendedName>
    </component>
</protein>
<dbReference type="InterPro" id="IPR017716">
    <property type="entry name" value="S-AdoMet_deCOase_pro-enz"/>
</dbReference>
<dbReference type="PANTHER" id="PTHR33866:SF2">
    <property type="entry name" value="S-ADENOSYLMETHIONINE DECARBOXYLASE PROENZYME"/>
    <property type="match status" value="1"/>
</dbReference>
<dbReference type="GO" id="GO:0004014">
    <property type="term" value="F:adenosylmethionine decarboxylase activity"/>
    <property type="evidence" value="ECO:0007669"/>
    <property type="project" value="InterPro"/>
</dbReference>
<evidence type="ECO:0000256" key="2">
    <source>
        <dbReference type="ARBA" id="ARBA00022813"/>
    </source>
</evidence>
<keyword evidence="5 9" id="KW-0456">Lyase</keyword>
<dbReference type="GO" id="GO:0005829">
    <property type="term" value="C:cytosol"/>
    <property type="evidence" value="ECO:0007669"/>
    <property type="project" value="TreeGrafter"/>
</dbReference>
<feature type="active site" description="Schiff-base intermediate with substrate; via pyruvic acid" evidence="9">
    <location>
        <position position="82"/>
    </location>
</feature>
<dbReference type="EMBL" id="BMQS01000015">
    <property type="protein sequence ID" value="GGT99536.1"/>
    <property type="molecule type" value="Genomic_DNA"/>
</dbReference>
<sequence length="133" mass="15048">MEVNDKAMLAKDSLTSDDRIIGKHVFGNLYDIDEAILSDKEFLEELVREAVKIAKMSLVEIKAWSFGGVKGGVSVIALVEESHIALHTWREYKYATLDVYTCGVESEPKMAFDYIVSKLSPKRYQSFYADRSS</sequence>
<feature type="modified residue" description="Pyruvic acid (Ser); by autocatalysis" evidence="9">
    <location>
        <position position="82"/>
    </location>
</feature>
<evidence type="ECO:0000313" key="10">
    <source>
        <dbReference type="EMBL" id="GGT99536.1"/>
    </source>
</evidence>
<evidence type="ECO:0000256" key="6">
    <source>
        <dbReference type="ARBA" id="ARBA00023270"/>
    </source>
</evidence>
<comment type="catalytic activity">
    <reaction evidence="9">
        <text>L-arginine + H(+) = agmatine + CO2</text>
        <dbReference type="Rhea" id="RHEA:17641"/>
        <dbReference type="ChEBI" id="CHEBI:15378"/>
        <dbReference type="ChEBI" id="CHEBI:16526"/>
        <dbReference type="ChEBI" id="CHEBI:32682"/>
        <dbReference type="ChEBI" id="CHEBI:58145"/>
        <dbReference type="EC" id="4.1.1.19"/>
    </reaction>
</comment>
<keyword evidence="3 9" id="KW-0620">Polyamine biosynthesis</keyword>
<dbReference type="UniPathway" id="UPA00186">
    <property type="reaction ID" value="UER00284"/>
</dbReference>
<feature type="chain" id="PRO_5033177619" description="Arginine decarboxylase alpha chain" evidence="9">
    <location>
        <begin position="82"/>
        <end position="133"/>
    </location>
</feature>
<evidence type="ECO:0000256" key="4">
    <source>
        <dbReference type="ARBA" id="ARBA00023145"/>
    </source>
</evidence>
<reference evidence="10" key="1">
    <citation type="journal article" date="2014" name="Int. J. Syst. Evol. Microbiol.">
        <title>Complete genome sequence of Corynebacterium casei LMG S-19264T (=DSM 44701T), isolated from a smear-ripened cheese.</title>
        <authorList>
            <consortium name="US DOE Joint Genome Institute (JGI-PGF)"/>
            <person name="Walter F."/>
            <person name="Albersmeier A."/>
            <person name="Kalinowski J."/>
            <person name="Ruckert C."/>
        </authorList>
    </citation>
    <scope>NUCLEOTIDE SEQUENCE</scope>
    <source>
        <strain evidence="10">JCM 31740</strain>
    </source>
</reference>
<dbReference type="GO" id="GO:0008792">
    <property type="term" value="F:arginine decarboxylase activity"/>
    <property type="evidence" value="ECO:0007669"/>
    <property type="project" value="UniProtKB-UniRule"/>
</dbReference>
<feature type="active site" description="Proton acceptor; for processing activity" evidence="9">
    <location>
        <position position="87"/>
    </location>
</feature>
<name>A0A830H296_9CREN</name>
<dbReference type="Gene3D" id="3.60.90.10">
    <property type="entry name" value="S-adenosylmethionine decarboxylase"/>
    <property type="match status" value="1"/>
</dbReference>
<keyword evidence="4 9" id="KW-0865">Zymogen</keyword>
<dbReference type="PANTHER" id="PTHR33866">
    <property type="entry name" value="S-ADENOSYLMETHIONINE DECARBOXYLASE PROENZYME"/>
    <property type="match status" value="1"/>
</dbReference>
<evidence type="ECO:0000313" key="11">
    <source>
        <dbReference type="Proteomes" id="UP000616143"/>
    </source>
</evidence>
<comment type="pathway">
    <text evidence="9">Amine and polyamine biosynthesis; agmatine biosynthesis; agmatine from L-arginine: step 1/1.</text>
</comment>
<comment type="function">
    <text evidence="9">Specifically catalyzes the decarboxylation of L-arginine to agmatine. Has no S-adenosylmethionine decarboxylase (AdoMetDC) activity.</text>
</comment>
<feature type="active site" description="Proton donor; for catalytic activity" evidence="9">
    <location>
        <position position="102"/>
    </location>
</feature>
<dbReference type="HAMAP" id="MF_00464">
    <property type="entry name" value="AdoMetDC_1"/>
    <property type="match status" value="1"/>
</dbReference>
<organism evidence="10 11">
    <name type="scientific">Sulfodiicoccus acidiphilus</name>
    <dbReference type="NCBI Taxonomy" id="1670455"/>
    <lineage>
        <taxon>Archaea</taxon>
        <taxon>Thermoproteota</taxon>
        <taxon>Thermoprotei</taxon>
        <taxon>Sulfolobales</taxon>
        <taxon>Sulfolobaceae</taxon>
        <taxon>Sulfodiicoccus</taxon>
    </lineage>
</organism>
<feature type="chain" id="PRO_5033177620" description="Arginine decarboxylase beta chain" evidence="9">
    <location>
        <begin position="1"/>
        <end position="81"/>
    </location>
</feature>